<comment type="subcellular location">
    <subcellularLocation>
        <location evidence="2">Endoplasmic reticulum lumen</location>
    </subcellularLocation>
</comment>
<dbReference type="PANTHER" id="PTHR18929:SF132">
    <property type="entry name" value="PROTEIN DISULFIDE-ISOMERASE A3"/>
    <property type="match status" value="1"/>
</dbReference>
<dbReference type="GO" id="GO:0034976">
    <property type="term" value="P:response to endoplasmic reticulum stress"/>
    <property type="evidence" value="ECO:0007669"/>
    <property type="project" value="TreeGrafter"/>
</dbReference>
<comment type="similarity">
    <text evidence="3">Belongs to the protein disulfide isomerase family.</text>
</comment>
<dbReference type="Gene3D" id="3.40.30.10">
    <property type="entry name" value="Glutaredoxin"/>
    <property type="match status" value="1"/>
</dbReference>
<dbReference type="AlphaFoldDB" id="A0A183F041"/>
<keyword evidence="10" id="KW-1185">Reference proteome</keyword>
<evidence type="ECO:0000256" key="3">
    <source>
        <dbReference type="ARBA" id="ARBA00006347"/>
    </source>
</evidence>
<dbReference type="GO" id="GO:0006457">
    <property type="term" value="P:protein folding"/>
    <property type="evidence" value="ECO:0007669"/>
    <property type="project" value="TreeGrafter"/>
</dbReference>
<dbReference type="EMBL" id="UYRT01112072">
    <property type="protein sequence ID" value="VDN45758.1"/>
    <property type="molecule type" value="Genomic_DNA"/>
</dbReference>
<dbReference type="InterPro" id="IPR013766">
    <property type="entry name" value="Thioredoxin_domain"/>
</dbReference>
<keyword evidence="6" id="KW-0413">Isomerase</keyword>
<evidence type="ECO:0000256" key="1">
    <source>
        <dbReference type="ARBA" id="ARBA00001182"/>
    </source>
</evidence>
<evidence type="ECO:0000313" key="10">
    <source>
        <dbReference type="Proteomes" id="UP000271098"/>
    </source>
</evidence>
<evidence type="ECO:0000313" key="9">
    <source>
        <dbReference type="EMBL" id="VDN45758.1"/>
    </source>
</evidence>
<dbReference type="Pfam" id="PF00085">
    <property type="entry name" value="Thioredoxin"/>
    <property type="match status" value="1"/>
</dbReference>
<dbReference type="InterPro" id="IPR036249">
    <property type="entry name" value="Thioredoxin-like_sf"/>
</dbReference>
<evidence type="ECO:0000256" key="5">
    <source>
        <dbReference type="ARBA" id="ARBA00022824"/>
    </source>
</evidence>
<evidence type="ECO:0000256" key="2">
    <source>
        <dbReference type="ARBA" id="ARBA00004319"/>
    </source>
</evidence>
<evidence type="ECO:0000259" key="8">
    <source>
        <dbReference type="Pfam" id="PF00085"/>
    </source>
</evidence>
<evidence type="ECO:0000256" key="7">
    <source>
        <dbReference type="ARBA" id="ARBA00023284"/>
    </source>
</evidence>
<comment type="catalytic activity">
    <reaction evidence="1">
        <text>Catalyzes the rearrangement of -S-S- bonds in proteins.</text>
        <dbReference type="EC" id="5.3.4.1"/>
    </reaction>
</comment>
<evidence type="ECO:0000256" key="4">
    <source>
        <dbReference type="ARBA" id="ARBA00012723"/>
    </source>
</evidence>
<evidence type="ECO:0000313" key="11">
    <source>
        <dbReference type="WBParaSite" id="GPUH_0002661201-mRNA-1"/>
    </source>
</evidence>
<dbReference type="EC" id="5.3.4.1" evidence="4"/>
<accession>A0A183F041</accession>
<feature type="domain" description="Thioredoxin" evidence="8">
    <location>
        <begin position="2"/>
        <end position="56"/>
    </location>
</feature>
<evidence type="ECO:0000256" key="6">
    <source>
        <dbReference type="ARBA" id="ARBA00023235"/>
    </source>
</evidence>
<dbReference type="GO" id="GO:0005788">
    <property type="term" value="C:endoplasmic reticulum lumen"/>
    <property type="evidence" value="ECO:0007669"/>
    <property type="project" value="UniProtKB-SubCell"/>
</dbReference>
<dbReference type="PANTHER" id="PTHR18929">
    <property type="entry name" value="PROTEIN DISULFIDE ISOMERASE"/>
    <property type="match status" value="1"/>
</dbReference>
<reference evidence="11" key="1">
    <citation type="submission" date="2016-06" db="UniProtKB">
        <authorList>
            <consortium name="WormBaseParasite"/>
        </authorList>
    </citation>
    <scope>IDENTIFICATION</scope>
</reference>
<sequence length="67" mass="7655">MKFTDATFKDGIKPYDILLVKFFAPWCGHCKKIAPEFEKAAAKLVQNDPPVYLAEVGEVKKWDLLLK</sequence>
<dbReference type="CDD" id="cd02961">
    <property type="entry name" value="PDI_a_family"/>
    <property type="match status" value="1"/>
</dbReference>
<dbReference type="PROSITE" id="PS00194">
    <property type="entry name" value="THIOREDOXIN_1"/>
    <property type="match status" value="1"/>
</dbReference>
<keyword evidence="5" id="KW-0256">Endoplasmic reticulum</keyword>
<dbReference type="Proteomes" id="UP000271098">
    <property type="component" value="Unassembled WGS sequence"/>
</dbReference>
<dbReference type="OrthoDB" id="5874805at2759"/>
<keyword evidence="7" id="KW-0676">Redox-active center</keyword>
<name>A0A183F041_9BILA</name>
<dbReference type="GO" id="GO:0003756">
    <property type="term" value="F:protein disulfide isomerase activity"/>
    <property type="evidence" value="ECO:0007669"/>
    <property type="project" value="UniProtKB-EC"/>
</dbReference>
<gene>
    <name evidence="9" type="ORF">GPUH_LOCUS26583</name>
</gene>
<dbReference type="WBParaSite" id="GPUH_0002661201-mRNA-1">
    <property type="protein sequence ID" value="GPUH_0002661201-mRNA-1"/>
    <property type="gene ID" value="GPUH_0002661201"/>
</dbReference>
<reference evidence="9 10" key="2">
    <citation type="submission" date="2018-11" db="EMBL/GenBank/DDBJ databases">
        <authorList>
            <consortium name="Pathogen Informatics"/>
        </authorList>
    </citation>
    <scope>NUCLEOTIDE SEQUENCE [LARGE SCALE GENOMIC DNA]</scope>
</reference>
<organism evidence="11">
    <name type="scientific">Gongylonema pulchrum</name>
    <dbReference type="NCBI Taxonomy" id="637853"/>
    <lineage>
        <taxon>Eukaryota</taxon>
        <taxon>Metazoa</taxon>
        <taxon>Ecdysozoa</taxon>
        <taxon>Nematoda</taxon>
        <taxon>Chromadorea</taxon>
        <taxon>Rhabditida</taxon>
        <taxon>Spirurina</taxon>
        <taxon>Spiruromorpha</taxon>
        <taxon>Spiruroidea</taxon>
        <taxon>Gongylonematidae</taxon>
        <taxon>Gongylonema</taxon>
    </lineage>
</organism>
<proteinExistence type="inferred from homology"/>
<dbReference type="InterPro" id="IPR017937">
    <property type="entry name" value="Thioredoxin_CS"/>
</dbReference>
<protein>
    <recommendedName>
        <fullName evidence="4">protein disulfide-isomerase</fullName>
        <ecNumber evidence="4">5.3.4.1</ecNumber>
    </recommendedName>
</protein>
<dbReference type="SUPFAM" id="SSF52833">
    <property type="entry name" value="Thioredoxin-like"/>
    <property type="match status" value="1"/>
</dbReference>